<organism evidence="8 9">
    <name type="scientific">Comamonas aquatica DA1877</name>
    <dbReference type="NCBI Taxonomy" id="1457173"/>
    <lineage>
        <taxon>Bacteria</taxon>
        <taxon>Pseudomonadati</taxon>
        <taxon>Pseudomonadota</taxon>
        <taxon>Betaproteobacteria</taxon>
        <taxon>Burkholderiales</taxon>
        <taxon>Comamonadaceae</taxon>
        <taxon>Comamonas</taxon>
    </lineage>
</organism>
<evidence type="ECO:0000313" key="8">
    <source>
        <dbReference type="EMBL" id="EXU80610.1"/>
    </source>
</evidence>
<feature type="domain" description="Histidine kinase/HSP90-like ATPase" evidence="7">
    <location>
        <begin position="29"/>
        <end position="147"/>
    </location>
</feature>
<evidence type="ECO:0000256" key="3">
    <source>
        <dbReference type="ARBA" id="ARBA00022553"/>
    </source>
</evidence>
<dbReference type="Proteomes" id="UP000020766">
    <property type="component" value="Unassembled WGS sequence"/>
</dbReference>
<dbReference type="Pfam" id="PF02518">
    <property type="entry name" value="HATPase_c"/>
    <property type="match status" value="1"/>
</dbReference>
<accession>A0A014P388</accession>
<comment type="catalytic activity">
    <reaction evidence="1">
        <text>ATP + protein L-histidine = ADP + protein N-phospho-L-histidine.</text>
        <dbReference type="EC" id="2.7.13.3"/>
    </reaction>
</comment>
<dbReference type="AlphaFoldDB" id="A0A014P388"/>
<evidence type="ECO:0000313" key="9">
    <source>
        <dbReference type="Proteomes" id="UP000020766"/>
    </source>
</evidence>
<comment type="caution">
    <text evidence="8">The sequence shown here is derived from an EMBL/GenBank/DDBJ whole genome shotgun (WGS) entry which is preliminary data.</text>
</comment>
<name>A0A014P388_9BURK</name>
<keyword evidence="5" id="KW-0418">Kinase</keyword>
<keyword evidence="3" id="KW-0597">Phosphoprotein</keyword>
<dbReference type="EMBL" id="JBOK01000006">
    <property type="protein sequence ID" value="EXU80610.1"/>
    <property type="molecule type" value="Genomic_DNA"/>
</dbReference>
<evidence type="ECO:0000256" key="2">
    <source>
        <dbReference type="ARBA" id="ARBA00012438"/>
    </source>
</evidence>
<dbReference type="InterPro" id="IPR036890">
    <property type="entry name" value="HATPase_C_sf"/>
</dbReference>
<dbReference type="EC" id="2.7.13.3" evidence="2"/>
<proteinExistence type="predicted"/>
<evidence type="ECO:0000256" key="1">
    <source>
        <dbReference type="ARBA" id="ARBA00000085"/>
    </source>
</evidence>
<keyword evidence="4" id="KW-0808">Transferase</keyword>
<dbReference type="InterPro" id="IPR003594">
    <property type="entry name" value="HATPase_dom"/>
</dbReference>
<dbReference type="Gene3D" id="3.30.565.10">
    <property type="entry name" value="Histidine kinase-like ATPase, C-terminal domain"/>
    <property type="match status" value="1"/>
</dbReference>
<dbReference type="GO" id="GO:0000155">
    <property type="term" value="F:phosphorelay sensor kinase activity"/>
    <property type="evidence" value="ECO:0007669"/>
    <property type="project" value="TreeGrafter"/>
</dbReference>
<dbReference type="InterPro" id="IPR050351">
    <property type="entry name" value="BphY/WalK/GraS-like"/>
</dbReference>
<dbReference type="PANTHER" id="PTHR45453">
    <property type="entry name" value="PHOSPHATE REGULON SENSOR PROTEIN PHOR"/>
    <property type="match status" value="1"/>
</dbReference>
<dbReference type="GO" id="GO:0005886">
    <property type="term" value="C:plasma membrane"/>
    <property type="evidence" value="ECO:0007669"/>
    <property type="project" value="TreeGrafter"/>
</dbReference>
<protein>
    <recommendedName>
        <fullName evidence="2">histidine kinase</fullName>
        <ecNumber evidence="2">2.7.13.3</ecNumber>
    </recommendedName>
</protein>
<dbReference type="GO" id="GO:0004721">
    <property type="term" value="F:phosphoprotein phosphatase activity"/>
    <property type="evidence" value="ECO:0007669"/>
    <property type="project" value="TreeGrafter"/>
</dbReference>
<dbReference type="PANTHER" id="PTHR45453:SF1">
    <property type="entry name" value="PHOSPHATE REGULON SENSOR PROTEIN PHOR"/>
    <property type="match status" value="1"/>
</dbReference>
<dbReference type="SUPFAM" id="SSF55874">
    <property type="entry name" value="ATPase domain of HSP90 chaperone/DNA topoisomerase II/histidine kinase"/>
    <property type="match status" value="1"/>
</dbReference>
<reference evidence="8 9" key="1">
    <citation type="submission" date="2014-01" db="EMBL/GenBank/DDBJ databases">
        <title>Interspecies Systems Biology Uncovers Metabolites Affecting C. elegans Gene Expression and Life History Traits.</title>
        <authorList>
            <person name="Watson E."/>
            <person name="Macneil L.T."/>
            <person name="Ritter A.D."/>
            <person name="Yilmaz L.S."/>
            <person name="Rosebrock A.P."/>
            <person name="Caudy A.A."/>
            <person name="Walhout A.J."/>
        </authorList>
    </citation>
    <scope>NUCLEOTIDE SEQUENCE [LARGE SCALE GENOMIC DNA]</scope>
    <source>
        <strain evidence="8 9">DA1877</strain>
    </source>
</reference>
<dbReference type="GO" id="GO:0016036">
    <property type="term" value="P:cellular response to phosphate starvation"/>
    <property type="evidence" value="ECO:0007669"/>
    <property type="project" value="TreeGrafter"/>
</dbReference>
<evidence type="ECO:0000256" key="5">
    <source>
        <dbReference type="ARBA" id="ARBA00022777"/>
    </source>
</evidence>
<dbReference type="SMART" id="SM00387">
    <property type="entry name" value="HATPase_c"/>
    <property type="match status" value="1"/>
</dbReference>
<gene>
    <name evidence="8" type="ORF">AX13_15225</name>
</gene>
<keyword evidence="9" id="KW-1185">Reference proteome</keyword>
<keyword evidence="6" id="KW-0902">Two-component regulatory system</keyword>
<evidence type="ECO:0000256" key="6">
    <source>
        <dbReference type="ARBA" id="ARBA00023012"/>
    </source>
</evidence>
<sequence length="147" mass="16491">MNVFYLFFGDFIARKVRANVEQTRIQACFDYDSIHVCIYYLVENAAKYTRSNSDFSVSVSQSPDGLVDIRFVMESLAVKPEEQDLIFEEGFSGSNAIDAKLNGAGLGLYLARSMARINYGNLNVLAGPPFRYSQYARNTFVLTLPGK</sequence>
<evidence type="ECO:0000256" key="4">
    <source>
        <dbReference type="ARBA" id="ARBA00022679"/>
    </source>
</evidence>
<evidence type="ECO:0000259" key="7">
    <source>
        <dbReference type="SMART" id="SM00387"/>
    </source>
</evidence>